<dbReference type="CDD" id="cd00140">
    <property type="entry name" value="beta_clamp"/>
    <property type="match status" value="1"/>
</dbReference>
<evidence type="ECO:0000256" key="8">
    <source>
        <dbReference type="ARBA" id="ARBA00022932"/>
    </source>
</evidence>
<dbReference type="GO" id="GO:0006271">
    <property type="term" value="P:DNA strand elongation involved in DNA replication"/>
    <property type="evidence" value="ECO:0007669"/>
    <property type="project" value="TreeGrafter"/>
</dbReference>
<comment type="subcellular location">
    <subcellularLocation>
        <location evidence="1 10">Cytoplasm</location>
    </subcellularLocation>
</comment>
<evidence type="ECO:0000256" key="2">
    <source>
        <dbReference type="ARBA" id="ARBA00010752"/>
    </source>
</evidence>
<dbReference type="GO" id="GO:0008408">
    <property type="term" value="F:3'-5' exonuclease activity"/>
    <property type="evidence" value="ECO:0007669"/>
    <property type="project" value="InterPro"/>
</dbReference>
<proteinExistence type="inferred from homology"/>
<dbReference type="Pfam" id="PF02767">
    <property type="entry name" value="DNA_pol3_beta_2"/>
    <property type="match status" value="1"/>
</dbReference>
<comment type="similarity">
    <text evidence="2 10">Belongs to the beta sliding clamp family.</text>
</comment>
<dbReference type="SUPFAM" id="SSF55979">
    <property type="entry name" value="DNA clamp"/>
    <property type="match status" value="3"/>
</dbReference>
<evidence type="ECO:0000256" key="4">
    <source>
        <dbReference type="ARBA" id="ARBA00022490"/>
    </source>
</evidence>
<organism evidence="14 15">
    <name type="scientific">Fastidiosipila sanguinis</name>
    <dbReference type="NCBI Taxonomy" id="236753"/>
    <lineage>
        <taxon>Bacteria</taxon>
        <taxon>Bacillati</taxon>
        <taxon>Bacillota</taxon>
        <taxon>Clostridia</taxon>
        <taxon>Eubacteriales</taxon>
        <taxon>Oscillospiraceae</taxon>
        <taxon>Fastidiosipila</taxon>
    </lineage>
</organism>
<feature type="domain" description="DNA polymerase III beta sliding clamp central" evidence="12">
    <location>
        <begin position="128"/>
        <end position="239"/>
    </location>
</feature>
<evidence type="ECO:0000259" key="13">
    <source>
        <dbReference type="Pfam" id="PF02768"/>
    </source>
</evidence>
<evidence type="ECO:0000313" key="15">
    <source>
        <dbReference type="Proteomes" id="UP000237947"/>
    </source>
</evidence>
<evidence type="ECO:0000256" key="3">
    <source>
        <dbReference type="ARBA" id="ARBA00021035"/>
    </source>
</evidence>
<comment type="subunit">
    <text evidence="10">Forms a ring-shaped head-to-tail homodimer around DNA.</text>
</comment>
<evidence type="ECO:0000256" key="5">
    <source>
        <dbReference type="ARBA" id="ARBA00022679"/>
    </source>
</evidence>
<evidence type="ECO:0000256" key="9">
    <source>
        <dbReference type="ARBA" id="ARBA00023125"/>
    </source>
</evidence>
<evidence type="ECO:0000313" key="14">
    <source>
        <dbReference type="EMBL" id="AVM42972.1"/>
    </source>
</evidence>
<accession>A0A2S0KPL0</accession>
<dbReference type="SMART" id="SM00480">
    <property type="entry name" value="POL3Bc"/>
    <property type="match status" value="1"/>
</dbReference>
<dbReference type="Proteomes" id="UP000237947">
    <property type="component" value="Chromosome"/>
</dbReference>
<dbReference type="GO" id="GO:0005737">
    <property type="term" value="C:cytoplasm"/>
    <property type="evidence" value="ECO:0007669"/>
    <property type="project" value="UniProtKB-SubCell"/>
</dbReference>
<keyword evidence="6 10" id="KW-0548">Nucleotidyltransferase</keyword>
<dbReference type="InterPro" id="IPR046938">
    <property type="entry name" value="DNA_clamp_sf"/>
</dbReference>
<dbReference type="PIRSF" id="PIRSF000804">
    <property type="entry name" value="DNA_pol_III_b"/>
    <property type="match status" value="1"/>
</dbReference>
<evidence type="ECO:0000256" key="10">
    <source>
        <dbReference type="PIRNR" id="PIRNR000804"/>
    </source>
</evidence>
<gene>
    <name evidence="14" type="primary">dnaN</name>
    <name evidence="14" type="ORF">C5Q98_07005</name>
</gene>
<protein>
    <recommendedName>
        <fullName evidence="3 10">Beta sliding clamp</fullName>
    </recommendedName>
</protein>
<evidence type="ECO:0000259" key="11">
    <source>
        <dbReference type="Pfam" id="PF00712"/>
    </source>
</evidence>
<dbReference type="GO" id="GO:0003677">
    <property type="term" value="F:DNA binding"/>
    <property type="evidence" value="ECO:0007669"/>
    <property type="project" value="UniProtKB-UniRule"/>
</dbReference>
<dbReference type="InterPro" id="IPR022635">
    <property type="entry name" value="DNA_polIII_beta_C"/>
</dbReference>
<feature type="domain" description="DNA polymerase III beta sliding clamp N-terminal" evidence="11">
    <location>
        <begin position="1"/>
        <end position="119"/>
    </location>
</feature>
<evidence type="ECO:0000256" key="1">
    <source>
        <dbReference type="ARBA" id="ARBA00004496"/>
    </source>
</evidence>
<keyword evidence="9" id="KW-0238">DNA-binding</keyword>
<dbReference type="InterPro" id="IPR022637">
    <property type="entry name" value="DNA_polIII_beta_cen"/>
</dbReference>
<dbReference type="RefSeq" id="WP_106012920.1">
    <property type="nucleotide sequence ID" value="NZ_CP027226.1"/>
</dbReference>
<sequence>MKIVCSKSQLDMAINHVQKAVSVRSTLSLLDSILFVAKDNEVHLTGYDLETGIEVRFEADVIQEGEILLNAKMIAEIVKKLPDETISISSDSQFTTIISSGNSQFNVKGLDASDYPQLPEIDANEKLTIPQSMFKEMISQTIFAVSTDESRPAFNGALLNSNSNVVELVAIDGFRLAVRVEELDYDIPDVKILIPGKALKNIQSILGDNGDLELYTTQNHIKVNVGEVTLISRLIQQDFMDYHKILPNTYSTRIEINTKDFYHAVERADLILPNQDRRYPMSLKFTGSQIMNVTATTNVGNMEDGVELNYFDGDELEIDFNQRYFLDALKVINDENVTVEFNGPVGPCIIQPVEGNYFTYLILPLRR</sequence>
<evidence type="ECO:0000256" key="6">
    <source>
        <dbReference type="ARBA" id="ARBA00022695"/>
    </source>
</evidence>
<dbReference type="AlphaFoldDB" id="A0A2S0KPL0"/>
<keyword evidence="8 10" id="KW-0239">DNA-directed DNA polymerase</keyword>
<dbReference type="KEGG" id="fsa:C5Q98_07005"/>
<dbReference type="Gene3D" id="3.70.10.10">
    <property type="match status" value="1"/>
</dbReference>
<keyword evidence="7 10" id="KW-0235">DNA replication</keyword>
<dbReference type="OrthoDB" id="8421503at2"/>
<keyword evidence="15" id="KW-1185">Reference proteome</keyword>
<keyword evidence="5 10" id="KW-0808">Transferase</keyword>
<evidence type="ECO:0000259" key="12">
    <source>
        <dbReference type="Pfam" id="PF02767"/>
    </source>
</evidence>
<dbReference type="Pfam" id="PF02768">
    <property type="entry name" value="DNA_pol3_beta_3"/>
    <property type="match status" value="1"/>
</dbReference>
<name>A0A2S0KPL0_9FIRM</name>
<dbReference type="GO" id="GO:0009360">
    <property type="term" value="C:DNA polymerase III complex"/>
    <property type="evidence" value="ECO:0007669"/>
    <property type="project" value="InterPro"/>
</dbReference>
<dbReference type="InterPro" id="IPR001001">
    <property type="entry name" value="DNA_polIII_beta"/>
</dbReference>
<evidence type="ECO:0000256" key="7">
    <source>
        <dbReference type="ARBA" id="ARBA00022705"/>
    </source>
</evidence>
<dbReference type="Gene3D" id="3.10.150.10">
    <property type="entry name" value="DNA Polymerase III, subunit A, domain 2"/>
    <property type="match status" value="1"/>
</dbReference>
<comment type="function">
    <text evidence="10">Confers DNA tethering and processivity to DNA polymerases and other proteins. Acts as a clamp, forming a ring around DNA (a reaction catalyzed by the clamp-loading complex) which diffuses in an ATP-independent manner freely and bidirectionally along dsDNA. Initially characterized for its ability to contact the catalytic subunit of DNA polymerase III (Pol III), a complex, multichain enzyme responsible for most of the replicative synthesis in bacteria; Pol III exhibits 3'-5' exonuclease proofreading activity. The beta chain is required for initiation of replication as well as for processivity of DNA replication.</text>
</comment>
<dbReference type="NCBIfam" id="TIGR00663">
    <property type="entry name" value="dnan"/>
    <property type="match status" value="1"/>
</dbReference>
<dbReference type="EMBL" id="CP027226">
    <property type="protein sequence ID" value="AVM42972.1"/>
    <property type="molecule type" value="Genomic_DNA"/>
</dbReference>
<dbReference type="Pfam" id="PF00712">
    <property type="entry name" value="DNA_pol3_beta"/>
    <property type="match status" value="1"/>
</dbReference>
<dbReference type="GO" id="GO:0003887">
    <property type="term" value="F:DNA-directed DNA polymerase activity"/>
    <property type="evidence" value="ECO:0007669"/>
    <property type="project" value="UniProtKB-UniRule"/>
</dbReference>
<dbReference type="InterPro" id="IPR022634">
    <property type="entry name" value="DNA_polIII_beta_N"/>
</dbReference>
<dbReference type="PANTHER" id="PTHR30478">
    <property type="entry name" value="DNA POLYMERASE III SUBUNIT BETA"/>
    <property type="match status" value="1"/>
</dbReference>
<keyword evidence="4 10" id="KW-0963">Cytoplasm</keyword>
<dbReference type="PANTHER" id="PTHR30478:SF0">
    <property type="entry name" value="BETA SLIDING CLAMP"/>
    <property type="match status" value="1"/>
</dbReference>
<feature type="domain" description="DNA polymerase III beta sliding clamp C-terminal" evidence="13">
    <location>
        <begin position="244"/>
        <end position="366"/>
    </location>
</feature>
<reference evidence="15" key="1">
    <citation type="submission" date="2018-02" db="EMBL/GenBank/DDBJ databases">
        <authorList>
            <person name="Holder M.E."/>
            <person name="Ajami N.J."/>
            <person name="Petrosino J.F."/>
        </authorList>
    </citation>
    <scope>NUCLEOTIDE SEQUENCE [LARGE SCALE GENOMIC DNA]</scope>
    <source>
        <strain evidence="15">CCUG 47711</strain>
    </source>
</reference>